<gene>
    <name evidence="2" type="ORF">E2C01_074977</name>
</gene>
<organism evidence="2 3">
    <name type="scientific">Portunus trituberculatus</name>
    <name type="common">Swimming crab</name>
    <name type="synonym">Neptunus trituberculatus</name>
    <dbReference type="NCBI Taxonomy" id="210409"/>
    <lineage>
        <taxon>Eukaryota</taxon>
        <taxon>Metazoa</taxon>
        <taxon>Ecdysozoa</taxon>
        <taxon>Arthropoda</taxon>
        <taxon>Crustacea</taxon>
        <taxon>Multicrustacea</taxon>
        <taxon>Malacostraca</taxon>
        <taxon>Eumalacostraca</taxon>
        <taxon>Eucarida</taxon>
        <taxon>Decapoda</taxon>
        <taxon>Pleocyemata</taxon>
        <taxon>Brachyura</taxon>
        <taxon>Eubrachyura</taxon>
        <taxon>Portunoidea</taxon>
        <taxon>Portunidae</taxon>
        <taxon>Portuninae</taxon>
        <taxon>Portunus</taxon>
    </lineage>
</organism>
<keyword evidence="3" id="KW-1185">Reference proteome</keyword>
<evidence type="ECO:0000313" key="2">
    <source>
        <dbReference type="EMBL" id="MPC80399.1"/>
    </source>
</evidence>
<evidence type="ECO:0008006" key="4">
    <source>
        <dbReference type="Google" id="ProtNLM"/>
    </source>
</evidence>
<dbReference type="AlphaFoldDB" id="A0A5B7IEZ0"/>
<accession>A0A5B7IEZ0</accession>
<evidence type="ECO:0000256" key="1">
    <source>
        <dbReference type="SAM" id="SignalP"/>
    </source>
</evidence>
<keyword evidence="1" id="KW-0732">Signal</keyword>
<feature type="chain" id="PRO_5022704579" description="Secreted protein" evidence="1">
    <location>
        <begin position="20"/>
        <end position="58"/>
    </location>
</feature>
<sequence length="58" mass="6277">MRRASPWGSAMCVWGGCTACPLCVCCVTPPPPPSLPPLMSTLRTKIVSLRRPIHVAWS</sequence>
<comment type="caution">
    <text evidence="2">The sequence shown here is derived from an EMBL/GenBank/DDBJ whole genome shotgun (WGS) entry which is preliminary data.</text>
</comment>
<reference evidence="2 3" key="1">
    <citation type="submission" date="2019-05" db="EMBL/GenBank/DDBJ databases">
        <title>Another draft genome of Portunus trituberculatus and its Hox gene families provides insights of decapod evolution.</title>
        <authorList>
            <person name="Jeong J.-H."/>
            <person name="Song I."/>
            <person name="Kim S."/>
            <person name="Choi T."/>
            <person name="Kim D."/>
            <person name="Ryu S."/>
            <person name="Kim W."/>
        </authorList>
    </citation>
    <scope>NUCLEOTIDE SEQUENCE [LARGE SCALE GENOMIC DNA]</scope>
    <source>
        <tissue evidence="2">Muscle</tissue>
    </source>
</reference>
<dbReference type="EMBL" id="VSRR010053899">
    <property type="protein sequence ID" value="MPC80399.1"/>
    <property type="molecule type" value="Genomic_DNA"/>
</dbReference>
<protein>
    <recommendedName>
        <fullName evidence="4">Secreted protein</fullName>
    </recommendedName>
</protein>
<feature type="signal peptide" evidence="1">
    <location>
        <begin position="1"/>
        <end position="19"/>
    </location>
</feature>
<dbReference type="PROSITE" id="PS51257">
    <property type="entry name" value="PROKAR_LIPOPROTEIN"/>
    <property type="match status" value="1"/>
</dbReference>
<evidence type="ECO:0000313" key="3">
    <source>
        <dbReference type="Proteomes" id="UP000324222"/>
    </source>
</evidence>
<name>A0A5B7IEZ0_PORTR</name>
<dbReference type="Proteomes" id="UP000324222">
    <property type="component" value="Unassembled WGS sequence"/>
</dbReference>
<proteinExistence type="predicted"/>